<sequence>MAEEQNGDALQGSSTAAELAQAFKDLDRGEQAASRMESRLSDLESRIDQLLAQADSEKAVLAKLEKEADERIRASKQETKAEDSKAEKTRAEDTTQEEKEQ</sequence>
<feature type="region of interest" description="Disordered" evidence="1">
    <location>
        <begin position="68"/>
        <end position="101"/>
    </location>
</feature>
<evidence type="ECO:0000256" key="1">
    <source>
        <dbReference type="SAM" id="MobiDB-lite"/>
    </source>
</evidence>
<evidence type="ECO:0000313" key="3">
    <source>
        <dbReference type="Proteomes" id="UP000799776"/>
    </source>
</evidence>
<name>A0A9P4M0T2_9PEZI</name>
<organism evidence="2 3">
    <name type="scientific">Saccharata proteae CBS 121410</name>
    <dbReference type="NCBI Taxonomy" id="1314787"/>
    <lineage>
        <taxon>Eukaryota</taxon>
        <taxon>Fungi</taxon>
        <taxon>Dikarya</taxon>
        <taxon>Ascomycota</taxon>
        <taxon>Pezizomycotina</taxon>
        <taxon>Dothideomycetes</taxon>
        <taxon>Dothideomycetes incertae sedis</taxon>
        <taxon>Botryosphaeriales</taxon>
        <taxon>Saccharataceae</taxon>
        <taxon>Saccharata</taxon>
    </lineage>
</organism>
<dbReference type="Proteomes" id="UP000799776">
    <property type="component" value="Unassembled WGS sequence"/>
</dbReference>
<comment type="caution">
    <text evidence="2">The sequence shown here is derived from an EMBL/GenBank/DDBJ whole genome shotgun (WGS) entry which is preliminary data.</text>
</comment>
<gene>
    <name evidence="2" type="ORF">K490DRAFT_61826</name>
</gene>
<keyword evidence="3" id="KW-1185">Reference proteome</keyword>
<evidence type="ECO:0000313" key="2">
    <source>
        <dbReference type="EMBL" id="KAF2090507.1"/>
    </source>
</evidence>
<accession>A0A9P4M0T2</accession>
<dbReference type="EMBL" id="ML978712">
    <property type="protein sequence ID" value="KAF2090507.1"/>
    <property type="molecule type" value="Genomic_DNA"/>
</dbReference>
<proteinExistence type="predicted"/>
<protein>
    <submittedName>
        <fullName evidence="2">Uncharacterized protein</fullName>
    </submittedName>
</protein>
<dbReference type="OrthoDB" id="5398685at2759"/>
<reference evidence="2" key="1">
    <citation type="journal article" date="2020" name="Stud. Mycol.">
        <title>101 Dothideomycetes genomes: a test case for predicting lifestyles and emergence of pathogens.</title>
        <authorList>
            <person name="Haridas S."/>
            <person name="Albert R."/>
            <person name="Binder M."/>
            <person name="Bloem J."/>
            <person name="Labutti K."/>
            <person name="Salamov A."/>
            <person name="Andreopoulos B."/>
            <person name="Baker S."/>
            <person name="Barry K."/>
            <person name="Bills G."/>
            <person name="Bluhm B."/>
            <person name="Cannon C."/>
            <person name="Castanera R."/>
            <person name="Culley D."/>
            <person name="Daum C."/>
            <person name="Ezra D."/>
            <person name="Gonzalez J."/>
            <person name="Henrissat B."/>
            <person name="Kuo A."/>
            <person name="Liang C."/>
            <person name="Lipzen A."/>
            <person name="Lutzoni F."/>
            <person name="Magnuson J."/>
            <person name="Mondo S."/>
            <person name="Nolan M."/>
            <person name="Ohm R."/>
            <person name="Pangilinan J."/>
            <person name="Park H.-J."/>
            <person name="Ramirez L."/>
            <person name="Alfaro M."/>
            <person name="Sun H."/>
            <person name="Tritt A."/>
            <person name="Yoshinaga Y."/>
            <person name="Zwiers L.-H."/>
            <person name="Turgeon B."/>
            <person name="Goodwin S."/>
            <person name="Spatafora J."/>
            <person name="Crous P."/>
            <person name="Grigoriev I."/>
        </authorList>
    </citation>
    <scope>NUCLEOTIDE SEQUENCE</scope>
    <source>
        <strain evidence="2">CBS 121410</strain>
    </source>
</reference>
<dbReference type="AlphaFoldDB" id="A0A9P4M0T2"/>